<name>A0ABZ2KH93_9BACT</name>
<feature type="region of interest" description="Disordered" evidence="6">
    <location>
        <begin position="309"/>
        <end position="780"/>
    </location>
</feature>
<dbReference type="GO" id="GO:0016301">
    <property type="term" value="F:kinase activity"/>
    <property type="evidence" value="ECO:0007669"/>
    <property type="project" value="UniProtKB-KW"/>
</dbReference>
<keyword evidence="7" id="KW-0812">Transmembrane</keyword>
<feature type="compositionally biased region" description="Pro residues" evidence="6">
    <location>
        <begin position="867"/>
        <end position="880"/>
    </location>
</feature>
<feature type="compositionally biased region" description="Polar residues" evidence="6">
    <location>
        <begin position="646"/>
        <end position="658"/>
    </location>
</feature>
<keyword evidence="3 9" id="KW-0418">Kinase</keyword>
<dbReference type="EMBL" id="CP089982">
    <property type="protein sequence ID" value="WXA96922.1"/>
    <property type="molecule type" value="Genomic_DNA"/>
</dbReference>
<evidence type="ECO:0000256" key="4">
    <source>
        <dbReference type="ARBA" id="ARBA00022840"/>
    </source>
</evidence>
<organism evidence="9 10">
    <name type="scientific">Pendulispora brunnea</name>
    <dbReference type="NCBI Taxonomy" id="2905690"/>
    <lineage>
        <taxon>Bacteria</taxon>
        <taxon>Pseudomonadati</taxon>
        <taxon>Myxococcota</taxon>
        <taxon>Myxococcia</taxon>
        <taxon>Myxococcales</taxon>
        <taxon>Sorangiineae</taxon>
        <taxon>Pendulisporaceae</taxon>
        <taxon>Pendulispora</taxon>
    </lineage>
</organism>
<gene>
    <name evidence="9" type="ORF">LZC95_08735</name>
</gene>
<evidence type="ECO:0000313" key="9">
    <source>
        <dbReference type="EMBL" id="WXA96922.1"/>
    </source>
</evidence>
<keyword evidence="4 5" id="KW-0067">ATP-binding</keyword>
<feature type="compositionally biased region" description="Polar residues" evidence="6">
    <location>
        <begin position="549"/>
        <end position="561"/>
    </location>
</feature>
<feature type="compositionally biased region" description="Low complexity" evidence="6">
    <location>
        <begin position="881"/>
        <end position="957"/>
    </location>
</feature>
<evidence type="ECO:0000256" key="5">
    <source>
        <dbReference type="PROSITE-ProRule" id="PRU10141"/>
    </source>
</evidence>
<feature type="compositionally biased region" description="Low complexity" evidence="6">
    <location>
        <begin position="434"/>
        <end position="459"/>
    </location>
</feature>
<dbReference type="Proteomes" id="UP001379533">
    <property type="component" value="Chromosome"/>
</dbReference>
<reference evidence="9 10" key="1">
    <citation type="submission" date="2021-12" db="EMBL/GenBank/DDBJ databases">
        <title>Discovery of the Pendulisporaceae a myxobacterial family with distinct sporulation behavior and unique specialized metabolism.</title>
        <authorList>
            <person name="Garcia R."/>
            <person name="Popoff A."/>
            <person name="Bader C.D."/>
            <person name="Loehr J."/>
            <person name="Walesch S."/>
            <person name="Walt C."/>
            <person name="Boldt J."/>
            <person name="Bunk B."/>
            <person name="Haeckl F.J.F.P.J."/>
            <person name="Gunesch A.P."/>
            <person name="Birkelbach J."/>
            <person name="Nuebel U."/>
            <person name="Pietschmann T."/>
            <person name="Bach T."/>
            <person name="Mueller R."/>
        </authorList>
    </citation>
    <scope>NUCLEOTIDE SEQUENCE [LARGE SCALE GENOMIC DNA]</scope>
    <source>
        <strain evidence="9 10">MSr12523</strain>
    </source>
</reference>
<dbReference type="CDD" id="cd14014">
    <property type="entry name" value="STKc_PknB_like"/>
    <property type="match status" value="1"/>
</dbReference>
<feature type="compositionally biased region" description="Low complexity" evidence="6">
    <location>
        <begin position="490"/>
        <end position="508"/>
    </location>
</feature>
<dbReference type="RefSeq" id="WP_394847537.1">
    <property type="nucleotide sequence ID" value="NZ_CP089982.1"/>
</dbReference>
<keyword evidence="7" id="KW-0472">Membrane</keyword>
<feature type="compositionally biased region" description="Low complexity" evidence="6">
    <location>
        <begin position="668"/>
        <end position="686"/>
    </location>
</feature>
<dbReference type="Pfam" id="PF00069">
    <property type="entry name" value="Pkinase"/>
    <property type="match status" value="1"/>
</dbReference>
<dbReference type="PROSITE" id="PS00108">
    <property type="entry name" value="PROTEIN_KINASE_ST"/>
    <property type="match status" value="1"/>
</dbReference>
<keyword evidence="1" id="KW-0808">Transferase</keyword>
<evidence type="ECO:0000259" key="8">
    <source>
        <dbReference type="PROSITE" id="PS50011"/>
    </source>
</evidence>
<feature type="domain" description="Protein kinase" evidence="8">
    <location>
        <begin position="17"/>
        <end position="309"/>
    </location>
</feature>
<feature type="compositionally biased region" description="Low complexity" evidence="6">
    <location>
        <begin position="741"/>
        <end position="779"/>
    </location>
</feature>
<dbReference type="PROSITE" id="PS00107">
    <property type="entry name" value="PROTEIN_KINASE_ATP"/>
    <property type="match status" value="1"/>
</dbReference>
<dbReference type="PROSITE" id="PS50011">
    <property type="entry name" value="PROTEIN_KINASE_DOM"/>
    <property type="match status" value="1"/>
</dbReference>
<feature type="region of interest" description="Disordered" evidence="6">
    <location>
        <begin position="828"/>
        <end position="965"/>
    </location>
</feature>
<evidence type="ECO:0000256" key="1">
    <source>
        <dbReference type="ARBA" id="ARBA00022679"/>
    </source>
</evidence>
<keyword evidence="2 5" id="KW-0547">Nucleotide-binding</keyword>
<dbReference type="InterPro" id="IPR045269">
    <property type="entry name" value="Atg1-like"/>
</dbReference>
<dbReference type="PANTHER" id="PTHR24348">
    <property type="entry name" value="SERINE/THREONINE-PROTEIN KINASE UNC-51-RELATED"/>
    <property type="match status" value="1"/>
</dbReference>
<dbReference type="Gene3D" id="1.10.510.10">
    <property type="entry name" value="Transferase(Phosphotransferase) domain 1"/>
    <property type="match status" value="1"/>
</dbReference>
<keyword evidence="10" id="KW-1185">Reference proteome</keyword>
<dbReference type="PANTHER" id="PTHR24348:SF22">
    <property type="entry name" value="NON-SPECIFIC SERINE_THREONINE PROTEIN KINASE"/>
    <property type="match status" value="1"/>
</dbReference>
<dbReference type="SMART" id="SM00220">
    <property type="entry name" value="S_TKc"/>
    <property type="match status" value="1"/>
</dbReference>
<keyword evidence="7" id="KW-1133">Transmembrane helix</keyword>
<dbReference type="InterPro" id="IPR017441">
    <property type="entry name" value="Protein_kinase_ATP_BS"/>
</dbReference>
<dbReference type="InterPro" id="IPR000719">
    <property type="entry name" value="Prot_kinase_dom"/>
</dbReference>
<feature type="compositionally biased region" description="Pro residues" evidence="6">
    <location>
        <begin position="356"/>
        <end position="372"/>
    </location>
</feature>
<feature type="compositionally biased region" description="Low complexity" evidence="6">
    <location>
        <begin position="711"/>
        <end position="720"/>
    </location>
</feature>
<accession>A0ABZ2KH93</accession>
<evidence type="ECO:0000256" key="3">
    <source>
        <dbReference type="ARBA" id="ARBA00022777"/>
    </source>
</evidence>
<proteinExistence type="predicted"/>
<sequence>MQRDPFRFNGTVIDGQFRIDQWIGEGGFSNVYKGFHLGLNEPIAVKCLKPIADSPEVVQDFVNRFRDESRIAYRLSQGNLDIVRCIASGTTLAPVGVRVPYMVLEWLEGESLAIHFRGRRDAKMKGRSLKETFDLFTPAGEALVFAHSHGIVHRDIKPGNLFLTKSRQGGVRLKVLDFGMAKVMSDGSSESTGFSRLAMSMQNIAIFSPPYAAPEQFDPTMGPISAKVDVYSFALVFLEAMLDRRVRTGETDAECLIQACKPAQPITPRGLGLTVPDAIERLFTQACATNPRERPQSMEEFWGKLRNAMQADSKKQNEANDDPQDWGDVADSIPPDADGPATIVADSEGLFEYEPPSAPPLPPIPGPAPLPHPSHHAHPQPHHAHASPHAPPHIGDDESTRTIDVNQLPSPPGQPPQQPIPPEVKDFLQRTGLAASARMPSPSAPSPQAAAASGPAHPSKPFARPSQPGARPSQPGGFHLPRPSIPRPEGSAGRLPAPLPAAGTPAEGVAARNDSANGRAGAPRPPTGTTAMPIQAPRLPSLSGGDETGPSSSDMPTTVGQLNDMPIQGPPPGGARFDLASAETQFAPDAPSPFGAPPQQPPFFASQPQQPPPGGPKGKTLALSATPFAQQFSNTPPVDPDAEAPTQAQYAPQLQDAMTYQPPPPFAQPQQPAYAPPGGAAPSPFGASGGTSAMPQFSPPDAAPSPFGNYGSPAGQAPFGAPGGGGQYGPPPGAHPGGHAGTQAIPQQGMMQQPGMAGAPPWQPQQGAPQGYAAQQGFAPPAPVPGAAPYAAQPQKPKLILIGLIAALAVILLIGAGYAAYSLLSGSSSAESSAAPSASAAPQAPAPSAPAPEVAQQPTPTGAAVAPQPPPEQPAPPPQQPVAAAQPAQPSQPAQQPAAEAPHRSSGSSERGSSSSSGSSGSSSGSTSSGKSTGSSSGSGPTPIARPGSPSAAPSEPGKFSPEAARASLKTMEGVLASCKKPDGPTGPGRARVTFIGDGSVMSSVIVGPPYEGTPVGDCVATRFKFAKVPKFEGNPGVVDYNFTINK</sequence>
<feature type="compositionally biased region" description="Basic residues" evidence="6">
    <location>
        <begin position="373"/>
        <end position="386"/>
    </location>
</feature>
<dbReference type="Gene3D" id="3.30.200.20">
    <property type="entry name" value="Phosphorylase Kinase, domain 1"/>
    <property type="match status" value="1"/>
</dbReference>
<dbReference type="InterPro" id="IPR011009">
    <property type="entry name" value="Kinase-like_dom_sf"/>
</dbReference>
<evidence type="ECO:0000256" key="2">
    <source>
        <dbReference type="ARBA" id="ARBA00022741"/>
    </source>
</evidence>
<feature type="compositionally biased region" description="Low complexity" evidence="6">
    <location>
        <begin position="828"/>
        <end position="843"/>
    </location>
</feature>
<protein>
    <submittedName>
        <fullName evidence="9">Protein kinase</fullName>
    </submittedName>
</protein>
<feature type="compositionally biased region" description="Polar residues" evidence="6">
    <location>
        <begin position="627"/>
        <end position="636"/>
    </location>
</feature>
<feature type="binding site" evidence="5">
    <location>
        <position position="46"/>
    </location>
    <ligand>
        <name>ATP</name>
        <dbReference type="ChEBI" id="CHEBI:30616"/>
    </ligand>
</feature>
<dbReference type="SUPFAM" id="SSF56112">
    <property type="entry name" value="Protein kinase-like (PK-like)"/>
    <property type="match status" value="1"/>
</dbReference>
<evidence type="ECO:0000256" key="7">
    <source>
        <dbReference type="SAM" id="Phobius"/>
    </source>
</evidence>
<feature type="transmembrane region" description="Helical" evidence="7">
    <location>
        <begin position="799"/>
        <end position="821"/>
    </location>
</feature>
<evidence type="ECO:0000313" key="10">
    <source>
        <dbReference type="Proteomes" id="UP001379533"/>
    </source>
</evidence>
<feature type="compositionally biased region" description="Pro residues" evidence="6">
    <location>
        <begin position="409"/>
        <end position="422"/>
    </location>
</feature>
<evidence type="ECO:0000256" key="6">
    <source>
        <dbReference type="SAM" id="MobiDB-lite"/>
    </source>
</evidence>
<dbReference type="InterPro" id="IPR008271">
    <property type="entry name" value="Ser/Thr_kinase_AS"/>
</dbReference>
<feature type="compositionally biased region" description="Pro residues" evidence="6">
    <location>
        <begin position="590"/>
        <end position="601"/>
    </location>
</feature>